<feature type="transmembrane region" description="Helical" evidence="7">
    <location>
        <begin position="182"/>
        <end position="200"/>
    </location>
</feature>
<dbReference type="InterPro" id="IPR000326">
    <property type="entry name" value="PAP2/HPO"/>
</dbReference>
<keyword evidence="3 7" id="KW-0812">Transmembrane</keyword>
<keyword evidence="5 7" id="KW-1133">Transmembrane helix</keyword>
<dbReference type="SMART" id="SM00014">
    <property type="entry name" value="acidPPc"/>
    <property type="match status" value="1"/>
</dbReference>
<dbReference type="Proteomes" id="UP001568698">
    <property type="component" value="Unassembled WGS sequence"/>
</dbReference>
<sequence>MNTTLTRTCRAALAVGLLIVISYLFVDRPVAEAALTLRDTAWHALAKGLSQVANHLFFTVLVAAGLIAGAVDGLVNGLTNRSRNLLYLCLAVASAMLIGDVFKEFFGRARPPLLFTKGVYGFFPLAGGDMHSSFPSGHTLRIFSAMTALGFILSRLRVPALVLASAVGVSRVLALRHYPSDVLFGAFLGVTVAVWAWRVLHPESACPPVNRKRNLPR</sequence>
<evidence type="ECO:0000313" key="9">
    <source>
        <dbReference type="EMBL" id="MEZ7197666.1"/>
    </source>
</evidence>
<dbReference type="Pfam" id="PF01569">
    <property type="entry name" value="PAP2"/>
    <property type="match status" value="1"/>
</dbReference>
<evidence type="ECO:0000256" key="7">
    <source>
        <dbReference type="SAM" id="Phobius"/>
    </source>
</evidence>
<evidence type="ECO:0000256" key="3">
    <source>
        <dbReference type="ARBA" id="ARBA00022692"/>
    </source>
</evidence>
<feature type="domain" description="Phosphatidic acid phosphatase type 2/haloperoxidase" evidence="8">
    <location>
        <begin position="84"/>
        <end position="197"/>
    </location>
</feature>
<evidence type="ECO:0000256" key="6">
    <source>
        <dbReference type="ARBA" id="ARBA00023136"/>
    </source>
</evidence>
<feature type="transmembrane region" description="Helical" evidence="7">
    <location>
        <begin position="57"/>
        <end position="78"/>
    </location>
</feature>
<accession>A0ABV4K5U7</accession>
<evidence type="ECO:0000256" key="2">
    <source>
        <dbReference type="ARBA" id="ARBA00022475"/>
    </source>
</evidence>
<keyword evidence="10" id="KW-1185">Reference proteome</keyword>
<dbReference type="SUPFAM" id="SSF48317">
    <property type="entry name" value="Acid phosphatase/Vanadium-dependent haloperoxidase"/>
    <property type="match status" value="1"/>
</dbReference>
<evidence type="ECO:0000259" key="8">
    <source>
        <dbReference type="SMART" id="SM00014"/>
    </source>
</evidence>
<evidence type="ECO:0000256" key="4">
    <source>
        <dbReference type="ARBA" id="ARBA00022801"/>
    </source>
</evidence>
<feature type="transmembrane region" description="Helical" evidence="7">
    <location>
        <begin position="85"/>
        <end position="102"/>
    </location>
</feature>
<comment type="subcellular location">
    <subcellularLocation>
        <location evidence="1">Cell membrane</location>
        <topology evidence="1">Multi-pass membrane protein</topology>
    </subcellularLocation>
</comment>
<gene>
    <name evidence="9" type="ORF">AB6M95_12950</name>
</gene>
<keyword evidence="4" id="KW-0378">Hydrolase</keyword>
<keyword evidence="6 7" id="KW-0472">Membrane</keyword>
<keyword evidence="2" id="KW-1003">Cell membrane</keyword>
<evidence type="ECO:0000256" key="5">
    <source>
        <dbReference type="ARBA" id="ARBA00022989"/>
    </source>
</evidence>
<feature type="transmembrane region" description="Helical" evidence="7">
    <location>
        <begin position="142"/>
        <end position="170"/>
    </location>
</feature>
<dbReference type="PANTHER" id="PTHR14969:SF62">
    <property type="entry name" value="DECAPRENYLPHOSPHORYL-5-PHOSPHORIBOSE PHOSPHATASE RV3807C-RELATED"/>
    <property type="match status" value="1"/>
</dbReference>
<organism evidence="9 10">
    <name type="scientific">Pseudodesulfovibrio karagichevae</name>
    <dbReference type="NCBI Taxonomy" id="3239305"/>
    <lineage>
        <taxon>Bacteria</taxon>
        <taxon>Pseudomonadati</taxon>
        <taxon>Thermodesulfobacteriota</taxon>
        <taxon>Desulfovibrionia</taxon>
        <taxon>Desulfovibrionales</taxon>
        <taxon>Desulfovibrionaceae</taxon>
    </lineage>
</organism>
<dbReference type="EMBL" id="JBGLYH010000038">
    <property type="protein sequence ID" value="MEZ7197666.1"/>
    <property type="molecule type" value="Genomic_DNA"/>
</dbReference>
<evidence type="ECO:0000313" key="10">
    <source>
        <dbReference type="Proteomes" id="UP001568698"/>
    </source>
</evidence>
<dbReference type="PANTHER" id="PTHR14969">
    <property type="entry name" value="SPHINGOSINE-1-PHOSPHATE PHOSPHOHYDROLASE"/>
    <property type="match status" value="1"/>
</dbReference>
<reference evidence="9 10" key="1">
    <citation type="submission" date="2024-08" db="EMBL/GenBank/DDBJ databases">
        <title>Sulfate-reducing bacteria isolated from formation water of the oil field in Kazakhstan and description of Pseudodesulfovibrio sp.</title>
        <authorList>
            <person name="Bidzhieva S.K."/>
            <person name="Tourova T.P."/>
            <person name="Grouzdev D.S."/>
            <person name="Beletsky A.V."/>
            <person name="Sokolova D.S."/>
            <person name="Samigullina S.R."/>
            <person name="Poltaraus A.B."/>
            <person name="Avtukh A.N."/>
            <person name="Tereshina V.M."/>
            <person name="Zhaparov N.S."/>
            <person name="Mardanov A.V."/>
            <person name="Nazina T.N."/>
        </authorList>
    </citation>
    <scope>NUCLEOTIDE SEQUENCE [LARGE SCALE GENOMIC DNA]</scope>
    <source>
        <strain evidence="9 10">9FUS</strain>
    </source>
</reference>
<evidence type="ECO:0000256" key="1">
    <source>
        <dbReference type="ARBA" id="ARBA00004651"/>
    </source>
</evidence>
<dbReference type="RefSeq" id="WP_371387179.1">
    <property type="nucleotide sequence ID" value="NZ_JBGLYH010000038.1"/>
</dbReference>
<proteinExistence type="predicted"/>
<comment type="caution">
    <text evidence="9">The sequence shown here is derived from an EMBL/GenBank/DDBJ whole genome shotgun (WGS) entry which is preliminary data.</text>
</comment>
<dbReference type="Gene3D" id="1.20.144.10">
    <property type="entry name" value="Phosphatidic acid phosphatase type 2/haloperoxidase"/>
    <property type="match status" value="1"/>
</dbReference>
<dbReference type="InterPro" id="IPR036938">
    <property type="entry name" value="PAP2/HPO_sf"/>
</dbReference>
<name>A0ABV4K5U7_9BACT</name>
<protein>
    <submittedName>
        <fullName evidence="9">Phosphatase PAP2 family protein</fullName>
    </submittedName>
</protein>